<feature type="region of interest" description="Disordered" evidence="1">
    <location>
        <begin position="72"/>
        <end position="112"/>
    </location>
</feature>
<gene>
    <name evidence="2" type="ORF">UT77_C0016G0010</name>
</gene>
<proteinExistence type="predicted"/>
<evidence type="ECO:0000256" key="1">
    <source>
        <dbReference type="SAM" id="MobiDB-lite"/>
    </source>
</evidence>
<sequence length="112" mass="12111">MSNQRSLPEIVPGNIIPKVPKEQINTSFQVSNAITNFQNPSSEARMEATNPISVTKEVVSTTNSLTNTPLEERFLPAGTASRSISTSDQQDDTSAKQAQRQVSLLAALGKPR</sequence>
<name>A0A0G0QUL5_9BACT</name>
<dbReference type="EMBL" id="LBYB01000016">
    <property type="protein sequence ID" value="KKR41056.1"/>
    <property type="molecule type" value="Genomic_DNA"/>
</dbReference>
<protein>
    <submittedName>
        <fullName evidence="2">Uncharacterized protein</fullName>
    </submittedName>
</protein>
<comment type="caution">
    <text evidence="2">The sequence shown here is derived from an EMBL/GenBank/DDBJ whole genome shotgun (WGS) entry which is preliminary data.</text>
</comment>
<organism evidence="2 3">
    <name type="scientific">Candidatus Daviesbacteria bacterium GW2011_GWC2_40_12</name>
    <dbReference type="NCBI Taxonomy" id="1618431"/>
    <lineage>
        <taxon>Bacteria</taxon>
        <taxon>Candidatus Daviesiibacteriota</taxon>
    </lineage>
</organism>
<evidence type="ECO:0000313" key="2">
    <source>
        <dbReference type="EMBL" id="KKR41056.1"/>
    </source>
</evidence>
<dbReference type="Proteomes" id="UP000034881">
    <property type="component" value="Unassembled WGS sequence"/>
</dbReference>
<evidence type="ECO:0000313" key="3">
    <source>
        <dbReference type="Proteomes" id="UP000034881"/>
    </source>
</evidence>
<dbReference type="AlphaFoldDB" id="A0A0G0QUL5"/>
<reference evidence="2 3" key="1">
    <citation type="journal article" date="2015" name="Nature">
        <title>rRNA introns, odd ribosomes, and small enigmatic genomes across a large radiation of phyla.</title>
        <authorList>
            <person name="Brown C.T."/>
            <person name="Hug L.A."/>
            <person name="Thomas B.C."/>
            <person name="Sharon I."/>
            <person name="Castelle C.J."/>
            <person name="Singh A."/>
            <person name="Wilkins M.J."/>
            <person name="Williams K.H."/>
            <person name="Banfield J.F."/>
        </authorList>
    </citation>
    <scope>NUCLEOTIDE SEQUENCE [LARGE SCALE GENOMIC DNA]</scope>
</reference>
<accession>A0A0G0QUL5</accession>